<organism evidence="1 2">
    <name type="scientific">Araneus ventricosus</name>
    <name type="common">Orbweaver spider</name>
    <name type="synonym">Epeira ventricosa</name>
    <dbReference type="NCBI Taxonomy" id="182803"/>
    <lineage>
        <taxon>Eukaryota</taxon>
        <taxon>Metazoa</taxon>
        <taxon>Ecdysozoa</taxon>
        <taxon>Arthropoda</taxon>
        <taxon>Chelicerata</taxon>
        <taxon>Arachnida</taxon>
        <taxon>Araneae</taxon>
        <taxon>Araneomorphae</taxon>
        <taxon>Entelegynae</taxon>
        <taxon>Araneoidea</taxon>
        <taxon>Araneidae</taxon>
        <taxon>Araneus</taxon>
    </lineage>
</organism>
<gene>
    <name evidence="1" type="ORF">AVEN_5420_1</name>
</gene>
<reference evidence="1 2" key="1">
    <citation type="journal article" date="2019" name="Sci. Rep.">
        <title>Orb-weaving spider Araneus ventricosus genome elucidates the spidroin gene catalogue.</title>
        <authorList>
            <person name="Kono N."/>
            <person name="Nakamura H."/>
            <person name="Ohtoshi R."/>
            <person name="Moran D.A.P."/>
            <person name="Shinohara A."/>
            <person name="Yoshida Y."/>
            <person name="Fujiwara M."/>
            <person name="Mori M."/>
            <person name="Tomita M."/>
            <person name="Arakawa K."/>
        </authorList>
    </citation>
    <scope>NUCLEOTIDE SEQUENCE [LARGE SCALE GENOMIC DNA]</scope>
</reference>
<comment type="caution">
    <text evidence="1">The sequence shown here is derived from an EMBL/GenBank/DDBJ whole genome shotgun (WGS) entry which is preliminary data.</text>
</comment>
<sequence length="152" mass="17321">MGESPIVLESHIAVHRLLDQLLIQKCWNQISQFIDCWTSCSFKSAGITYHSSSIAGPAAHSKVLESHITVHRLLVQLLIQKCWHILLPKYSLTPVRHALWIYKVISVNAEVPLPFTTSARRWGRGSPPLPLIEYCDVSDLNFYMIPIHLRVL</sequence>
<dbReference type="EMBL" id="BGPR01006589">
    <property type="protein sequence ID" value="GBN20260.1"/>
    <property type="molecule type" value="Genomic_DNA"/>
</dbReference>
<name>A0A4Y2M1F7_ARAVE</name>
<dbReference type="Proteomes" id="UP000499080">
    <property type="component" value="Unassembled WGS sequence"/>
</dbReference>
<accession>A0A4Y2M1F7</accession>
<keyword evidence="2" id="KW-1185">Reference proteome</keyword>
<proteinExistence type="predicted"/>
<dbReference type="AlphaFoldDB" id="A0A4Y2M1F7"/>
<evidence type="ECO:0000313" key="2">
    <source>
        <dbReference type="Proteomes" id="UP000499080"/>
    </source>
</evidence>
<protein>
    <submittedName>
        <fullName evidence="1">Uncharacterized protein</fullName>
    </submittedName>
</protein>
<evidence type="ECO:0000313" key="1">
    <source>
        <dbReference type="EMBL" id="GBN20260.1"/>
    </source>
</evidence>